<comment type="caution">
    <text evidence="2">The sequence shown here is derived from an EMBL/GenBank/DDBJ whole genome shotgun (WGS) entry which is preliminary data.</text>
</comment>
<evidence type="ECO:0000313" key="2">
    <source>
        <dbReference type="EMBL" id="NYI66469.1"/>
    </source>
</evidence>
<name>A0A7Z0A8R2_9MICO</name>
<feature type="domain" description="Spore protein YkvP/CgeB glycosyl transferase-like" evidence="1">
    <location>
        <begin position="280"/>
        <end position="395"/>
    </location>
</feature>
<gene>
    <name evidence="2" type="ORF">BJY26_000775</name>
</gene>
<dbReference type="SUPFAM" id="SSF53448">
    <property type="entry name" value="Nucleotide-diphospho-sugar transferases"/>
    <property type="match status" value="1"/>
</dbReference>
<keyword evidence="3" id="KW-1185">Reference proteome</keyword>
<dbReference type="Gene3D" id="3.90.550.10">
    <property type="entry name" value="Spore Coat Polysaccharide Biosynthesis Protein SpsA, Chain A"/>
    <property type="match status" value="1"/>
</dbReference>
<dbReference type="RefSeq" id="WP_179425851.1">
    <property type="nucleotide sequence ID" value="NZ_JACBZP010000001.1"/>
</dbReference>
<evidence type="ECO:0000259" key="1">
    <source>
        <dbReference type="Pfam" id="PF13524"/>
    </source>
</evidence>
<accession>A0A7Z0A8R2</accession>
<dbReference type="Pfam" id="PF13524">
    <property type="entry name" value="Glyco_trans_1_2"/>
    <property type="match status" value="1"/>
</dbReference>
<dbReference type="AlphaFoldDB" id="A0A7Z0A8R2"/>
<dbReference type="CDD" id="cd00761">
    <property type="entry name" value="Glyco_tranf_GTA_type"/>
    <property type="match status" value="1"/>
</dbReference>
<dbReference type="InterPro" id="IPR055259">
    <property type="entry name" value="YkvP/CgeB_Glyco_trans-like"/>
</dbReference>
<dbReference type="InterPro" id="IPR029044">
    <property type="entry name" value="Nucleotide-diphossugar_trans"/>
</dbReference>
<dbReference type="Proteomes" id="UP000539111">
    <property type="component" value="Unassembled WGS sequence"/>
</dbReference>
<sequence>MGKGVASAILGDPRKAFWHFRRGGVAGLKKYARRTRIAAAGPRGVAAAMTPNSPAVVTDIPEWPLPDPAPDDGAPTVAVILDDFSLLAFRYEWNTVELLPDAWREQLTATRVDFVFVESAWSGNHGAWKYHLTGASAPRPAVVEMLAWCSDQRIPTVFWNKEDPPHYDDFLDVAKLFDRVFTSDINKLDSYRRDLGHRGVGVLPFAAQPRIHNPVRPRSGFHSRGIAFGGMYFAHKYPERRRQLETLLKASIRAHNKDDAGLDIFARELGGDPNYQFPSPYASHIVGTLSYPQMLTAYKTYKTFLNVNSVVDSPSMCARRIFEITACGTPVVTMPTEAIGKFFPHQEIPVANDEDNAYDVIRSLIRSNEHNDRLVHRGQRQIWAQHTYAHRARAVAAAVGLDESVPARSVSALVSTIRPHQIDHVLHTVAAQRGIDVELVLLTHGFEPDAAHLHAKANELGIEKLTLLSAGRDVPLGDCLNRLVKAAGGDLVAKIDDDDLYGPDYLADQANALMYSGADVVGKQAHYMHLADSGATILRFAEREHRMTDFVMGPTLVTAREHALSVPFASQSLGEDSQFLRDTADAGGTIYSSDRFNFVQWRGGSAGDHTWDQTDDKLLATGVVTFYGDPTKHVMV</sequence>
<reference evidence="2 3" key="1">
    <citation type="submission" date="2020-07" db="EMBL/GenBank/DDBJ databases">
        <title>Sequencing the genomes of 1000 actinobacteria strains.</title>
        <authorList>
            <person name="Klenk H.-P."/>
        </authorList>
    </citation>
    <scope>NUCLEOTIDE SEQUENCE [LARGE SCALE GENOMIC DNA]</scope>
    <source>
        <strain evidence="2 3">DSM 26341</strain>
    </source>
</reference>
<organism evidence="2 3">
    <name type="scientific">Spelaeicoccus albus</name>
    <dbReference type="NCBI Taxonomy" id="1280376"/>
    <lineage>
        <taxon>Bacteria</taxon>
        <taxon>Bacillati</taxon>
        <taxon>Actinomycetota</taxon>
        <taxon>Actinomycetes</taxon>
        <taxon>Micrococcales</taxon>
        <taxon>Brevibacteriaceae</taxon>
        <taxon>Spelaeicoccus</taxon>
    </lineage>
</organism>
<protein>
    <submittedName>
        <fullName evidence="2">Spore maturation protein CgeB</fullName>
    </submittedName>
</protein>
<evidence type="ECO:0000313" key="3">
    <source>
        <dbReference type="Proteomes" id="UP000539111"/>
    </source>
</evidence>
<dbReference type="EMBL" id="JACBZP010000001">
    <property type="protein sequence ID" value="NYI66469.1"/>
    <property type="molecule type" value="Genomic_DNA"/>
</dbReference>
<proteinExistence type="predicted"/>